<accession>A0A9D4TKK0</accession>
<evidence type="ECO:0000259" key="4">
    <source>
        <dbReference type="Pfam" id="PF04755"/>
    </source>
</evidence>
<proteinExistence type="predicted"/>
<evidence type="ECO:0000256" key="1">
    <source>
        <dbReference type="ARBA" id="ARBA00004474"/>
    </source>
</evidence>
<gene>
    <name evidence="5" type="ORF">D9Q98_006559</name>
</gene>
<reference evidence="5" key="1">
    <citation type="journal article" date="2019" name="Plant J.">
        <title>Chlorella vulgaris genome assembly and annotation reveals the molecular basis for metabolic acclimation to high light conditions.</title>
        <authorList>
            <person name="Cecchin M."/>
            <person name="Marcolungo L."/>
            <person name="Rossato M."/>
            <person name="Girolomoni L."/>
            <person name="Cosentino E."/>
            <person name="Cuine S."/>
            <person name="Li-Beisson Y."/>
            <person name="Delledonne M."/>
            <person name="Ballottari M."/>
        </authorList>
    </citation>
    <scope>NUCLEOTIDE SEQUENCE</scope>
    <source>
        <strain evidence="5">211/11P</strain>
    </source>
</reference>
<evidence type="ECO:0000256" key="2">
    <source>
        <dbReference type="ARBA" id="ARBA00022640"/>
    </source>
</evidence>
<keyword evidence="6" id="KW-1185">Reference proteome</keyword>
<dbReference type="InterPro" id="IPR039633">
    <property type="entry name" value="PAP"/>
</dbReference>
<evidence type="ECO:0000256" key="3">
    <source>
        <dbReference type="SAM" id="MobiDB-lite"/>
    </source>
</evidence>
<evidence type="ECO:0000313" key="6">
    <source>
        <dbReference type="Proteomes" id="UP001055712"/>
    </source>
</evidence>
<feature type="domain" description="Plastid lipid-associated protein/fibrillin conserved" evidence="4">
    <location>
        <begin position="79"/>
        <end position="193"/>
    </location>
</feature>
<comment type="subcellular location">
    <subcellularLocation>
        <location evidence="1">Plastid</location>
    </subcellularLocation>
</comment>
<dbReference type="PANTHER" id="PTHR31906">
    <property type="entry name" value="PLASTID-LIPID-ASSOCIATED PROTEIN 4, CHLOROPLASTIC-RELATED"/>
    <property type="match status" value="1"/>
</dbReference>
<dbReference type="InterPro" id="IPR006843">
    <property type="entry name" value="PAP/fibrillin_dom"/>
</dbReference>
<evidence type="ECO:0000313" key="5">
    <source>
        <dbReference type="EMBL" id="KAI3428179.1"/>
    </source>
</evidence>
<reference evidence="5" key="2">
    <citation type="submission" date="2020-11" db="EMBL/GenBank/DDBJ databases">
        <authorList>
            <person name="Cecchin M."/>
            <person name="Marcolungo L."/>
            <person name="Rossato M."/>
            <person name="Girolomoni L."/>
            <person name="Cosentino E."/>
            <person name="Cuine S."/>
            <person name="Li-Beisson Y."/>
            <person name="Delledonne M."/>
            <person name="Ballottari M."/>
        </authorList>
    </citation>
    <scope>NUCLEOTIDE SEQUENCE</scope>
    <source>
        <strain evidence="5">211/11P</strain>
        <tissue evidence="5">Whole cell</tissue>
    </source>
</reference>
<feature type="region of interest" description="Disordered" evidence="3">
    <location>
        <begin position="27"/>
        <end position="65"/>
    </location>
</feature>
<dbReference type="EMBL" id="SIDB01000009">
    <property type="protein sequence ID" value="KAI3428179.1"/>
    <property type="molecule type" value="Genomic_DNA"/>
</dbReference>
<protein>
    <recommendedName>
        <fullName evidence="4">Plastid lipid-associated protein/fibrillin conserved domain-containing protein</fullName>
    </recommendedName>
</protein>
<dbReference type="Proteomes" id="UP001055712">
    <property type="component" value="Unassembled WGS sequence"/>
</dbReference>
<keyword evidence="2" id="KW-0934">Plastid</keyword>
<feature type="compositionally biased region" description="Low complexity" evidence="3">
    <location>
        <begin position="35"/>
        <end position="57"/>
    </location>
</feature>
<sequence>MATVQVPLVKCSSFGSRRTSIIGAALHQQHRQQWQRRQPTAAQAAAATQSPPRARATSRSPEPQATAALVPGASRSLQRAQQAVLDALTGVEGRGKGGLSAEARTQFDAAVAVLEADGGLQAPTASPLLEGRWRLVFTTRPGTASPIQRTFTGVEAFSVYQDIELADGSEARVCQVVDFGDSVGYLKVEAEASTDSRPLPGFTPREGKGLPFGILGVSSAEPPARRDLRIDFQFDRAAFYLKALPFKVPYPVPFQLLGDERKGWIDITYLAPDGSLRLSRGNKGTLFVLTKEVPPKQRLLEALAQRRGRNDAEILQLVEEVVASGSGVAAPAASPLAGGTWRLLWTQQGDTANPLQKALAGKVDNFQILRPEGRLENLVCLAPGVRVRACASCAAEPGATRTSVDIDQVLLELGPLKLPLPIKTDGRGFVEWSYLDEDFRITKGNKGSVFIHTRDSSA</sequence>
<dbReference type="AlphaFoldDB" id="A0A9D4TKK0"/>
<dbReference type="OrthoDB" id="348976at2759"/>
<organism evidence="5 6">
    <name type="scientific">Chlorella vulgaris</name>
    <name type="common">Green alga</name>
    <dbReference type="NCBI Taxonomy" id="3077"/>
    <lineage>
        <taxon>Eukaryota</taxon>
        <taxon>Viridiplantae</taxon>
        <taxon>Chlorophyta</taxon>
        <taxon>core chlorophytes</taxon>
        <taxon>Trebouxiophyceae</taxon>
        <taxon>Chlorellales</taxon>
        <taxon>Chlorellaceae</taxon>
        <taxon>Chlorella clade</taxon>
        <taxon>Chlorella</taxon>
    </lineage>
</organism>
<name>A0A9D4TKK0_CHLVU</name>
<dbReference type="GO" id="GO:0009536">
    <property type="term" value="C:plastid"/>
    <property type="evidence" value="ECO:0007669"/>
    <property type="project" value="UniProtKB-SubCell"/>
</dbReference>
<feature type="domain" description="Plastid lipid-associated protein/fibrillin conserved" evidence="4">
    <location>
        <begin position="229"/>
        <end position="289"/>
    </location>
</feature>
<feature type="domain" description="Plastid lipid-associated protein/fibrillin conserved" evidence="4">
    <location>
        <begin position="309"/>
        <end position="451"/>
    </location>
</feature>
<dbReference type="Pfam" id="PF04755">
    <property type="entry name" value="PAP_fibrillin"/>
    <property type="match status" value="3"/>
</dbReference>
<comment type="caution">
    <text evidence="5">The sequence shown here is derived from an EMBL/GenBank/DDBJ whole genome shotgun (WGS) entry which is preliminary data.</text>
</comment>